<proteinExistence type="predicted"/>
<sequence>MIEAIFAFHATVHGTLNQAACIAIAVILRGMHYVSSKNQSC</sequence>
<evidence type="ECO:0000313" key="3">
    <source>
        <dbReference type="WBParaSite" id="ALUE_0000073601-mRNA-1"/>
    </source>
</evidence>
<organism evidence="2 3">
    <name type="scientific">Ascaris lumbricoides</name>
    <name type="common">Giant roundworm</name>
    <dbReference type="NCBI Taxonomy" id="6252"/>
    <lineage>
        <taxon>Eukaryota</taxon>
        <taxon>Metazoa</taxon>
        <taxon>Ecdysozoa</taxon>
        <taxon>Nematoda</taxon>
        <taxon>Chromadorea</taxon>
        <taxon>Rhabditida</taxon>
        <taxon>Spirurina</taxon>
        <taxon>Ascaridomorpha</taxon>
        <taxon>Ascaridoidea</taxon>
        <taxon>Ascarididae</taxon>
        <taxon>Ascaris</taxon>
    </lineage>
</organism>
<keyword evidence="1" id="KW-0812">Transmembrane</keyword>
<keyword evidence="1" id="KW-0472">Membrane</keyword>
<accession>A0A0M3HGU1</accession>
<feature type="transmembrane region" description="Helical" evidence="1">
    <location>
        <begin position="6"/>
        <end position="28"/>
    </location>
</feature>
<evidence type="ECO:0000313" key="2">
    <source>
        <dbReference type="Proteomes" id="UP000036681"/>
    </source>
</evidence>
<dbReference type="Proteomes" id="UP000036681">
    <property type="component" value="Unplaced"/>
</dbReference>
<keyword evidence="1" id="KW-1133">Transmembrane helix</keyword>
<name>A0A0M3HGU1_ASCLU</name>
<protein>
    <submittedName>
        <fullName evidence="3">Transposase</fullName>
    </submittedName>
</protein>
<dbReference type="WBParaSite" id="ALUE_0000073601-mRNA-1">
    <property type="protein sequence ID" value="ALUE_0000073601-mRNA-1"/>
    <property type="gene ID" value="ALUE_0000073601"/>
</dbReference>
<reference evidence="3" key="1">
    <citation type="submission" date="2017-02" db="UniProtKB">
        <authorList>
            <consortium name="WormBaseParasite"/>
        </authorList>
    </citation>
    <scope>IDENTIFICATION</scope>
</reference>
<dbReference type="AlphaFoldDB" id="A0A0M3HGU1"/>
<evidence type="ECO:0000256" key="1">
    <source>
        <dbReference type="SAM" id="Phobius"/>
    </source>
</evidence>
<keyword evidence="2" id="KW-1185">Reference proteome</keyword>